<gene>
    <name evidence="1" type="ORF">BN10_90001</name>
</gene>
<reference evidence="1 2" key="1">
    <citation type="journal article" date="2013" name="ISME J.">
        <title>A metabolic model for members of the genus Tetrasphaera involved in enhanced biological phosphorus removal.</title>
        <authorList>
            <person name="Kristiansen R."/>
            <person name="Nguyen H.T.T."/>
            <person name="Saunders A.M."/>
            <person name="Nielsen J.L."/>
            <person name="Wimmer R."/>
            <person name="Le V.Q."/>
            <person name="McIlroy S.J."/>
            <person name="Petrovski S."/>
            <person name="Seviour R.J."/>
            <person name="Calteau A."/>
            <person name="Nielsen K.L."/>
            <person name="Nielsen P.H."/>
        </authorList>
    </citation>
    <scope>NUCLEOTIDE SEQUENCE [LARGE SCALE GENOMIC DNA]</scope>
    <source>
        <strain evidence="1 2">Lp2</strain>
    </source>
</reference>
<evidence type="ECO:0008006" key="3">
    <source>
        <dbReference type="Google" id="ProtNLM"/>
    </source>
</evidence>
<dbReference type="SUPFAM" id="SSF53300">
    <property type="entry name" value="vWA-like"/>
    <property type="match status" value="1"/>
</dbReference>
<dbReference type="EMBL" id="CAIZ01000163">
    <property type="protein sequence ID" value="CCH71313.1"/>
    <property type="molecule type" value="Genomic_DNA"/>
</dbReference>
<dbReference type="InterPro" id="IPR008912">
    <property type="entry name" value="Uncharacterised_CoxE"/>
</dbReference>
<name>N0E2W3_9MICO</name>
<dbReference type="STRING" id="1193181.BN10_90001"/>
<protein>
    <recommendedName>
        <fullName evidence="3">VWA domain-containing protein</fullName>
    </recommendedName>
</protein>
<keyword evidence="2" id="KW-1185">Reference proteome</keyword>
<dbReference type="Pfam" id="PF05762">
    <property type="entry name" value="VWA_CoxE"/>
    <property type="match status" value="1"/>
</dbReference>
<evidence type="ECO:0000313" key="1">
    <source>
        <dbReference type="EMBL" id="CCH71313.1"/>
    </source>
</evidence>
<sequence length="213" mass="23802">MAARRRRARRGEIDIRKTLRRSMSTGGVPVRPALKSRAPHRPDLVLLCDLSSSVAGFSRFTILLMQAMAGQFRRVRVFGFVNVCDELTDTVLSAPPGSDLSSAFDDTARMTRWHRNSDYGSALLDFTDRYLEAVGPRTTVLILGDARSNNTDPHVEALRVVVERARQVVFLNPEPPRQWGTGDSVAHLYGEVVDMHECANAKQLREFVGRLPV</sequence>
<comment type="caution">
    <text evidence="1">The sequence shown here is derived from an EMBL/GenBank/DDBJ whole genome shotgun (WGS) entry which is preliminary data.</text>
</comment>
<proteinExistence type="predicted"/>
<dbReference type="eggNOG" id="COG3552">
    <property type="taxonomic scope" value="Bacteria"/>
</dbReference>
<dbReference type="PANTHER" id="PTHR39338:SF5">
    <property type="entry name" value="BLR6139 PROTEIN"/>
    <property type="match status" value="1"/>
</dbReference>
<dbReference type="InterPro" id="IPR036465">
    <property type="entry name" value="vWFA_dom_sf"/>
</dbReference>
<accession>N0E2W3</accession>
<evidence type="ECO:0000313" key="2">
    <source>
        <dbReference type="Proteomes" id="UP000013167"/>
    </source>
</evidence>
<dbReference type="PANTHER" id="PTHR39338">
    <property type="entry name" value="BLL5662 PROTEIN-RELATED"/>
    <property type="match status" value="1"/>
</dbReference>
<dbReference type="Proteomes" id="UP000013167">
    <property type="component" value="Unassembled WGS sequence"/>
</dbReference>
<dbReference type="HOGENOM" id="CLU_1287706_0_0_11"/>
<dbReference type="AlphaFoldDB" id="N0E2W3"/>
<organism evidence="1 2">
    <name type="scientific">Phycicoccus elongatus Lp2</name>
    <dbReference type="NCBI Taxonomy" id="1193181"/>
    <lineage>
        <taxon>Bacteria</taxon>
        <taxon>Bacillati</taxon>
        <taxon>Actinomycetota</taxon>
        <taxon>Actinomycetes</taxon>
        <taxon>Micrococcales</taxon>
        <taxon>Intrasporangiaceae</taxon>
        <taxon>Phycicoccus</taxon>
    </lineage>
</organism>